<evidence type="ECO:0000259" key="1">
    <source>
        <dbReference type="Pfam" id="PF01593"/>
    </source>
</evidence>
<proteinExistence type="predicted"/>
<protein>
    <recommendedName>
        <fullName evidence="1">Amine oxidase domain-containing protein</fullName>
    </recommendedName>
</protein>
<dbReference type="Proteomes" id="UP000198649">
    <property type="component" value="Unassembled WGS sequence"/>
</dbReference>
<reference evidence="2 3" key="1">
    <citation type="submission" date="2016-10" db="EMBL/GenBank/DDBJ databases">
        <authorList>
            <person name="de Groot N.N."/>
        </authorList>
    </citation>
    <scope>NUCLEOTIDE SEQUENCE [LARGE SCALE GENOMIC DNA]</scope>
    <source>
        <strain evidence="2 3">CGMCC 1.11156</strain>
    </source>
</reference>
<feature type="domain" description="Amine oxidase" evidence="1">
    <location>
        <begin position="99"/>
        <end position="300"/>
    </location>
</feature>
<dbReference type="Gene3D" id="3.50.50.60">
    <property type="entry name" value="FAD/NAD(P)-binding domain"/>
    <property type="match status" value="1"/>
</dbReference>
<dbReference type="GO" id="GO:0016491">
    <property type="term" value="F:oxidoreductase activity"/>
    <property type="evidence" value="ECO:0007669"/>
    <property type="project" value="InterPro"/>
</dbReference>
<dbReference type="EMBL" id="FOQG01000033">
    <property type="protein sequence ID" value="SFJ46216.1"/>
    <property type="molecule type" value="Genomic_DNA"/>
</dbReference>
<dbReference type="InterPro" id="IPR002937">
    <property type="entry name" value="Amino_oxidase"/>
</dbReference>
<dbReference type="Gene3D" id="3.90.660.10">
    <property type="match status" value="1"/>
</dbReference>
<dbReference type="PANTHER" id="PTHR16128">
    <property type="entry name" value="FAD/NAD(P)-BINDING OXIDOREDUCTASE FAMILY PROTEIN"/>
    <property type="match status" value="1"/>
</dbReference>
<organism evidence="2 3">
    <name type="scientific">Nocardioides psychrotolerans</name>
    <dbReference type="NCBI Taxonomy" id="1005945"/>
    <lineage>
        <taxon>Bacteria</taxon>
        <taxon>Bacillati</taxon>
        <taxon>Actinomycetota</taxon>
        <taxon>Actinomycetes</taxon>
        <taxon>Propionibacteriales</taxon>
        <taxon>Nocardioidaceae</taxon>
        <taxon>Nocardioides</taxon>
    </lineage>
</organism>
<accession>A0A1I3RM20</accession>
<dbReference type="InterPro" id="IPR036188">
    <property type="entry name" value="FAD/NAD-bd_sf"/>
</dbReference>
<evidence type="ECO:0000313" key="3">
    <source>
        <dbReference type="Proteomes" id="UP000198649"/>
    </source>
</evidence>
<dbReference type="AlphaFoldDB" id="A0A1I3RM20"/>
<keyword evidence="3" id="KW-1185">Reference proteome</keyword>
<gene>
    <name evidence="2" type="ORF">SAMN05216561_1338</name>
</gene>
<name>A0A1I3RM20_9ACTN</name>
<dbReference type="STRING" id="1005945.SAMN05216561_1338"/>
<dbReference type="Pfam" id="PF13450">
    <property type="entry name" value="NAD_binding_8"/>
    <property type="match status" value="1"/>
</dbReference>
<sequence>MVGAGISGVACARVLAEAGLPVTVVDRGRRIGGRMASRQLMERPVDTGAQYFTVTDDRFARVVADLEAAGITRPWTDTFTVLSSGAAPTPKQGPVRWGAPAGMRSVVEALASGLEVREGAVEAVTADAEGLRVDGTPASAVVLAMPDGQAARLLGEGLSSLAADLTREWEPVLALTAWWPTRVWDLDGAFVNGDATLAWIADDGSRRGDGAPVLVAHSTPAFAAPHVPEPQAALPAMLAALQRMLGISSPPSGTHLQRWSMARPTGSRDEPFLLTPAGLGVCGDGWGPVSKVEGAFLSGTALGGALVTRLEAEAQHRRDARIRDDLLRAQAADQGEEHAFVRQLGFEELLED</sequence>
<dbReference type="Pfam" id="PF01593">
    <property type="entry name" value="Amino_oxidase"/>
    <property type="match status" value="1"/>
</dbReference>
<dbReference type="PANTHER" id="PTHR16128:SF5">
    <property type="entry name" value="FAD_NAD(P)-BINDING OXIDOREDUCTASE FAMILY PROTEIN"/>
    <property type="match status" value="1"/>
</dbReference>
<dbReference type="SUPFAM" id="SSF51905">
    <property type="entry name" value="FAD/NAD(P)-binding domain"/>
    <property type="match status" value="1"/>
</dbReference>
<evidence type="ECO:0000313" key="2">
    <source>
        <dbReference type="EMBL" id="SFJ46216.1"/>
    </source>
</evidence>